<feature type="domain" description="Enoyl reductase (ER)" evidence="5">
    <location>
        <begin position="5"/>
        <end position="325"/>
    </location>
</feature>
<dbReference type="GO" id="GO:0016491">
    <property type="term" value="F:oxidoreductase activity"/>
    <property type="evidence" value="ECO:0007669"/>
    <property type="project" value="UniProtKB-KW"/>
</dbReference>
<dbReference type="AlphaFoldDB" id="A0A0F7KG81"/>
<dbReference type="PANTHER" id="PTHR11695">
    <property type="entry name" value="ALCOHOL DEHYDROGENASE RELATED"/>
    <property type="match status" value="1"/>
</dbReference>
<proteinExistence type="inferred from homology"/>
<dbReference type="InterPro" id="IPR011032">
    <property type="entry name" value="GroES-like_sf"/>
</dbReference>
<protein>
    <recommendedName>
        <fullName evidence="4">Zinc-type alcohol dehydrogenase-like protein</fullName>
    </recommendedName>
</protein>
<evidence type="ECO:0000313" key="9">
    <source>
        <dbReference type="Proteomes" id="UP000324176"/>
    </source>
</evidence>
<reference evidence="6 8" key="2">
    <citation type="journal article" date="2016" name="Genome Announc.">
        <title>Genome Sequence of Nitrosomonas communis Strain Nm2, a Mesophilic Ammonia-Oxidizing Bacterium Isolated from Mediterranean Soil.</title>
        <authorList>
            <person name="Kozlowski J.A."/>
            <person name="Kits K.D."/>
            <person name="Stein L.Y."/>
        </authorList>
    </citation>
    <scope>NUCLEOTIDE SEQUENCE [LARGE SCALE GENOMIC DNA]</scope>
    <source>
        <strain evidence="6 8">Nm2</strain>
    </source>
</reference>
<dbReference type="SUPFAM" id="SSF50129">
    <property type="entry name" value="GroES-like"/>
    <property type="match status" value="1"/>
</dbReference>
<sequence length="328" mass="35169">MHVLGINARQAFELTELPDPVIGDYDLLVRVKAVAVNPVDIKLKASIKPDQAGLKILGFDACGEVLATGARVEGFAVGNRVFYAGDVMRAGCFAEQQAVDSRLVAKAPQSLSDLEAAAMPLVGLTASEALFDHLGMSLDAAANQGKRILIIGGAGGVGSMATQLAKQVGGRVIATASRADSQAWCRQLGADQVIDHNQPLRPQLEEEVDWILCAADTDSHLDNMAACIRPFGKVCALVSHRQPMDMNRFKNKSASFHWEFMFTRAMFKTSDQSQQGVYLQRLAQAVDAGIIRSILTQQGGQLSVETLQAAFDQVASGRMIGKIALKGF</sequence>
<gene>
    <name evidence="6" type="ORF">AAW31_08660</name>
    <name evidence="7" type="ORF">BCL69_100550</name>
</gene>
<evidence type="ECO:0000256" key="3">
    <source>
        <dbReference type="ARBA" id="ARBA00023002"/>
    </source>
</evidence>
<dbReference type="Proteomes" id="UP000324176">
    <property type="component" value="Unassembled WGS sequence"/>
</dbReference>
<dbReference type="EMBL" id="CP011451">
    <property type="protein sequence ID" value="AKH37867.1"/>
    <property type="molecule type" value="Genomic_DNA"/>
</dbReference>
<dbReference type="SUPFAM" id="SSF51735">
    <property type="entry name" value="NAD(P)-binding Rossmann-fold domains"/>
    <property type="match status" value="1"/>
</dbReference>
<dbReference type="InterPro" id="IPR013154">
    <property type="entry name" value="ADH-like_N"/>
</dbReference>
<dbReference type="SMART" id="SM00829">
    <property type="entry name" value="PKS_ER"/>
    <property type="match status" value="1"/>
</dbReference>
<organism evidence="6 8">
    <name type="scientific">Nitrosomonas communis</name>
    <dbReference type="NCBI Taxonomy" id="44574"/>
    <lineage>
        <taxon>Bacteria</taxon>
        <taxon>Pseudomonadati</taxon>
        <taxon>Pseudomonadota</taxon>
        <taxon>Betaproteobacteria</taxon>
        <taxon>Nitrosomonadales</taxon>
        <taxon>Nitrosomonadaceae</taxon>
        <taxon>Nitrosomonas</taxon>
    </lineage>
</organism>
<accession>A0A0F7KG81</accession>
<evidence type="ECO:0000256" key="1">
    <source>
        <dbReference type="ARBA" id="ARBA00022723"/>
    </source>
</evidence>
<dbReference type="Gene3D" id="3.40.50.720">
    <property type="entry name" value="NAD(P)-binding Rossmann-like Domain"/>
    <property type="match status" value="1"/>
</dbReference>
<dbReference type="PROSITE" id="PS01162">
    <property type="entry name" value="QOR_ZETA_CRYSTAL"/>
    <property type="match status" value="1"/>
</dbReference>
<dbReference type="CDD" id="cd08252">
    <property type="entry name" value="AL_MDR"/>
    <property type="match status" value="1"/>
</dbReference>
<dbReference type="Pfam" id="PF08240">
    <property type="entry name" value="ADH_N"/>
    <property type="match status" value="1"/>
</dbReference>
<evidence type="ECO:0000313" key="6">
    <source>
        <dbReference type="EMBL" id="AKH37867.1"/>
    </source>
</evidence>
<dbReference type="InterPro" id="IPR014182">
    <property type="entry name" value="ADH_Zn_typ-1"/>
</dbReference>
<dbReference type="InterPro" id="IPR050700">
    <property type="entry name" value="YIM1/Zinc_Alcohol_DH_Fams"/>
</dbReference>
<evidence type="ECO:0000313" key="7">
    <source>
        <dbReference type="EMBL" id="TYP92851.1"/>
    </source>
</evidence>
<dbReference type="PATRIC" id="fig|44574.3.peg.2114"/>
<dbReference type="NCBIfam" id="TIGR02817">
    <property type="entry name" value="adh_fam_1"/>
    <property type="match status" value="1"/>
</dbReference>
<evidence type="ECO:0000256" key="4">
    <source>
        <dbReference type="RuleBase" id="RU364000"/>
    </source>
</evidence>
<reference evidence="7 9" key="3">
    <citation type="submission" date="2019-07" db="EMBL/GenBank/DDBJ databases">
        <title>Active sludge and wastewater microbial communities from Klosterneuburg, Austria.</title>
        <authorList>
            <person name="Wagner M."/>
        </authorList>
    </citation>
    <scope>NUCLEOTIDE SEQUENCE [LARGE SCALE GENOMIC DNA]</scope>
    <source>
        <strain evidence="7 9">Nm2</strain>
    </source>
</reference>
<dbReference type="InterPro" id="IPR020843">
    <property type="entry name" value="ER"/>
</dbReference>
<dbReference type="InterPro" id="IPR002364">
    <property type="entry name" value="Quin_OxRdtase/zeta-crystal_CS"/>
</dbReference>
<evidence type="ECO:0000313" key="8">
    <source>
        <dbReference type="Proteomes" id="UP000034156"/>
    </source>
</evidence>
<dbReference type="Gene3D" id="3.90.180.10">
    <property type="entry name" value="Medium-chain alcohol dehydrogenases, catalytic domain"/>
    <property type="match status" value="1"/>
</dbReference>
<dbReference type="Proteomes" id="UP000034156">
    <property type="component" value="Chromosome"/>
</dbReference>
<keyword evidence="3 4" id="KW-0560">Oxidoreductase</keyword>
<dbReference type="EMBL" id="VNHT01000005">
    <property type="protein sequence ID" value="TYP92851.1"/>
    <property type="molecule type" value="Genomic_DNA"/>
</dbReference>
<dbReference type="GO" id="GO:0008270">
    <property type="term" value="F:zinc ion binding"/>
    <property type="evidence" value="ECO:0007669"/>
    <property type="project" value="InterPro"/>
</dbReference>
<evidence type="ECO:0000256" key="2">
    <source>
        <dbReference type="ARBA" id="ARBA00022833"/>
    </source>
</evidence>
<comment type="similarity">
    <text evidence="4">Belongs to the zinc-containing alcohol dehydrogenase family. Quinone oxidoreductase subfamily.</text>
</comment>
<reference evidence="8" key="1">
    <citation type="submission" date="2015-05" db="EMBL/GenBank/DDBJ databases">
        <title>Draft genome of Nitrosomonas communis strain Nm2.</title>
        <authorList>
            <person name="Kozlowski J.A."/>
            <person name="Kits K.D."/>
            <person name="Stein L.Y."/>
        </authorList>
    </citation>
    <scope>NUCLEOTIDE SEQUENCE [LARGE SCALE GENOMIC DNA]</scope>
    <source>
        <strain evidence="8">Nm2</strain>
    </source>
</reference>
<dbReference type="KEGG" id="nco:AAW31_08660"/>
<name>A0A0F7KG81_9PROT</name>
<dbReference type="OrthoDB" id="9785812at2"/>
<keyword evidence="2 4" id="KW-0862">Zinc</keyword>
<keyword evidence="1 4" id="KW-0479">Metal-binding</keyword>
<dbReference type="PANTHER" id="PTHR11695:SF294">
    <property type="entry name" value="RETICULON-4-INTERACTING PROTEIN 1, MITOCHONDRIAL"/>
    <property type="match status" value="1"/>
</dbReference>
<dbReference type="Pfam" id="PF13602">
    <property type="entry name" value="ADH_zinc_N_2"/>
    <property type="match status" value="1"/>
</dbReference>
<keyword evidence="8" id="KW-1185">Reference proteome</keyword>
<evidence type="ECO:0000259" key="5">
    <source>
        <dbReference type="SMART" id="SM00829"/>
    </source>
</evidence>
<dbReference type="InterPro" id="IPR036291">
    <property type="entry name" value="NAD(P)-bd_dom_sf"/>
</dbReference>